<evidence type="ECO:0000256" key="3">
    <source>
        <dbReference type="ARBA" id="ARBA00022517"/>
    </source>
</evidence>
<evidence type="ECO:0000256" key="14">
    <source>
        <dbReference type="SAM" id="MobiDB-lite"/>
    </source>
</evidence>
<evidence type="ECO:0000256" key="6">
    <source>
        <dbReference type="ARBA" id="ARBA00022801"/>
    </source>
</evidence>
<evidence type="ECO:0000256" key="1">
    <source>
        <dbReference type="ARBA" id="ARBA00004604"/>
    </source>
</evidence>
<name>A0A8S3ZK45_9EUPU</name>
<comment type="subcellular location">
    <subcellularLocation>
        <location evidence="1">Nucleus</location>
        <location evidence="1">Nucleolus</location>
    </subcellularLocation>
</comment>
<keyword evidence="4" id="KW-0698">rRNA processing</keyword>
<dbReference type="PROSITE" id="PS51192">
    <property type="entry name" value="HELICASE_ATP_BIND_1"/>
    <property type="match status" value="1"/>
</dbReference>
<feature type="short sequence motif" description="Q motif" evidence="13">
    <location>
        <begin position="1"/>
        <end position="24"/>
    </location>
</feature>
<gene>
    <name evidence="18" type="ORF">CUNI_LOCUS13164</name>
</gene>
<reference evidence="18" key="1">
    <citation type="submission" date="2021-04" db="EMBL/GenBank/DDBJ databases">
        <authorList>
            <consortium name="Molecular Ecology Group"/>
        </authorList>
    </citation>
    <scope>NUCLEOTIDE SEQUENCE</scope>
</reference>
<dbReference type="InterPro" id="IPR050079">
    <property type="entry name" value="DEAD_box_RNA_helicase"/>
</dbReference>
<dbReference type="EC" id="3.6.4.13" evidence="2"/>
<keyword evidence="8" id="KW-0067">ATP-binding</keyword>
<dbReference type="CDD" id="cd18787">
    <property type="entry name" value="SF2_C_DEAD"/>
    <property type="match status" value="1"/>
</dbReference>
<dbReference type="SMART" id="SM00490">
    <property type="entry name" value="HELICc"/>
    <property type="match status" value="1"/>
</dbReference>
<comment type="similarity">
    <text evidence="11">Belongs to the DEAD box helicase family. DDX56/DBP9 subfamily.</text>
</comment>
<dbReference type="SMART" id="SM00487">
    <property type="entry name" value="DEXDc"/>
    <property type="match status" value="1"/>
</dbReference>
<evidence type="ECO:0000259" key="17">
    <source>
        <dbReference type="PROSITE" id="PS51195"/>
    </source>
</evidence>
<keyword evidence="9" id="KW-0694">RNA-binding</keyword>
<dbReference type="PROSITE" id="PS51194">
    <property type="entry name" value="HELICASE_CTER"/>
    <property type="match status" value="1"/>
</dbReference>
<dbReference type="InterPro" id="IPR014001">
    <property type="entry name" value="Helicase_ATP-bd"/>
</dbReference>
<evidence type="ECO:0000256" key="4">
    <source>
        <dbReference type="ARBA" id="ARBA00022552"/>
    </source>
</evidence>
<dbReference type="PANTHER" id="PTHR47959">
    <property type="entry name" value="ATP-DEPENDENT RNA HELICASE RHLE-RELATED"/>
    <property type="match status" value="1"/>
</dbReference>
<dbReference type="CDD" id="cd17961">
    <property type="entry name" value="DEADc_DDX56"/>
    <property type="match status" value="1"/>
</dbReference>
<dbReference type="GO" id="GO:0003724">
    <property type="term" value="F:RNA helicase activity"/>
    <property type="evidence" value="ECO:0007669"/>
    <property type="project" value="UniProtKB-EC"/>
</dbReference>
<dbReference type="InterPro" id="IPR001650">
    <property type="entry name" value="Helicase_C-like"/>
</dbReference>
<dbReference type="InterPro" id="IPR011545">
    <property type="entry name" value="DEAD/DEAH_box_helicase_dom"/>
</dbReference>
<evidence type="ECO:0000256" key="7">
    <source>
        <dbReference type="ARBA" id="ARBA00022806"/>
    </source>
</evidence>
<dbReference type="EMBL" id="CAJHNH020002746">
    <property type="protein sequence ID" value="CAG5127606.1"/>
    <property type="molecule type" value="Genomic_DNA"/>
</dbReference>
<keyword evidence="3" id="KW-0690">Ribosome biogenesis</keyword>
<evidence type="ECO:0000259" key="15">
    <source>
        <dbReference type="PROSITE" id="PS51192"/>
    </source>
</evidence>
<keyword evidence="7" id="KW-0347">Helicase</keyword>
<dbReference type="Gene3D" id="3.40.50.300">
    <property type="entry name" value="P-loop containing nucleotide triphosphate hydrolases"/>
    <property type="match status" value="2"/>
</dbReference>
<dbReference type="PANTHER" id="PTHR47959:SF21">
    <property type="entry name" value="DEAD-BOX HELICASE 56"/>
    <property type="match status" value="1"/>
</dbReference>
<dbReference type="Proteomes" id="UP000678393">
    <property type="component" value="Unassembled WGS sequence"/>
</dbReference>
<evidence type="ECO:0000256" key="9">
    <source>
        <dbReference type="ARBA" id="ARBA00022884"/>
    </source>
</evidence>
<comment type="caution">
    <text evidence="18">The sequence shown here is derived from an EMBL/GenBank/DDBJ whole genome shotgun (WGS) entry which is preliminary data.</text>
</comment>
<protein>
    <recommendedName>
        <fullName evidence="2">RNA helicase</fullName>
        <ecNumber evidence="2">3.6.4.13</ecNumber>
    </recommendedName>
</protein>
<evidence type="ECO:0000256" key="5">
    <source>
        <dbReference type="ARBA" id="ARBA00022741"/>
    </source>
</evidence>
<dbReference type="GO" id="GO:0006364">
    <property type="term" value="P:rRNA processing"/>
    <property type="evidence" value="ECO:0007669"/>
    <property type="project" value="UniProtKB-KW"/>
</dbReference>
<keyword evidence="10" id="KW-0539">Nucleus</keyword>
<feature type="domain" description="DEAD-box RNA helicase Q" evidence="17">
    <location>
        <begin position="1"/>
        <end position="24"/>
    </location>
</feature>
<dbReference type="GO" id="GO:0003723">
    <property type="term" value="F:RNA binding"/>
    <property type="evidence" value="ECO:0007669"/>
    <property type="project" value="UniProtKB-KW"/>
</dbReference>
<dbReference type="Pfam" id="PF00271">
    <property type="entry name" value="Helicase_C"/>
    <property type="match status" value="1"/>
</dbReference>
<dbReference type="FunFam" id="3.40.50.300:FF:001046">
    <property type="entry name" value="Probable ATP-dependent RNA helicase ddx56"/>
    <property type="match status" value="1"/>
</dbReference>
<organism evidence="18 19">
    <name type="scientific">Candidula unifasciata</name>
    <dbReference type="NCBI Taxonomy" id="100452"/>
    <lineage>
        <taxon>Eukaryota</taxon>
        <taxon>Metazoa</taxon>
        <taxon>Spiralia</taxon>
        <taxon>Lophotrochozoa</taxon>
        <taxon>Mollusca</taxon>
        <taxon>Gastropoda</taxon>
        <taxon>Heterobranchia</taxon>
        <taxon>Euthyneura</taxon>
        <taxon>Panpulmonata</taxon>
        <taxon>Eupulmonata</taxon>
        <taxon>Stylommatophora</taxon>
        <taxon>Helicina</taxon>
        <taxon>Helicoidea</taxon>
        <taxon>Geomitridae</taxon>
        <taxon>Candidula</taxon>
    </lineage>
</organism>
<evidence type="ECO:0000256" key="11">
    <source>
        <dbReference type="ARBA" id="ARBA00038041"/>
    </source>
</evidence>
<keyword evidence="19" id="KW-1185">Reference proteome</keyword>
<evidence type="ECO:0000256" key="10">
    <source>
        <dbReference type="ARBA" id="ARBA00023242"/>
    </source>
</evidence>
<evidence type="ECO:0000259" key="16">
    <source>
        <dbReference type="PROSITE" id="PS51194"/>
    </source>
</evidence>
<proteinExistence type="inferred from homology"/>
<evidence type="ECO:0000256" key="8">
    <source>
        <dbReference type="ARBA" id="ARBA00022840"/>
    </source>
</evidence>
<dbReference type="GO" id="GO:0016787">
    <property type="term" value="F:hydrolase activity"/>
    <property type="evidence" value="ECO:0007669"/>
    <property type="project" value="UniProtKB-KW"/>
</dbReference>
<accession>A0A8S3ZK45</accession>
<feature type="domain" description="Helicase ATP-binding" evidence="15">
    <location>
        <begin position="27"/>
        <end position="205"/>
    </location>
</feature>
<feature type="domain" description="Helicase C-terminal" evidence="16">
    <location>
        <begin position="217"/>
        <end position="415"/>
    </location>
</feature>
<dbReference type="InterPro" id="IPR027417">
    <property type="entry name" value="P-loop_NTPase"/>
</dbReference>
<comment type="catalytic activity">
    <reaction evidence="12">
        <text>ATP + H2O = ADP + phosphate + H(+)</text>
        <dbReference type="Rhea" id="RHEA:13065"/>
        <dbReference type="ChEBI" id="CHEBI:15377"/>
        <dbReference type="ChEBI" id="CHEBI:15378"/>
        <dbReference type="ChEBI" id="CHEBI:30616"/>
        <dbReference type="ChEBI" id="CHEBI:43474"/>
        <dbReference type="ChEBI" id="CHEBI:456216"/>
        <dbReference type="EC" id="3.6.4.13"/>
    </reaction>
</comment>
<dbReference type="GO" id="GO:0005730">
    <property type="term" value="C:nucleolus"/>
    <property type="evidence" value="ECO:0007669"/>
    <property type="project" value="UniProtKB-SubCell"/>
</dbReference>
<sequence>MGFDDRILEAISKLGWSQPTPIQEKAIPLALQGKDILARARTGSGKTAAYAIVVIHKLLYLKQTASEQAIRAVILTPSKELCSQTYRSIQGLTSGCSRDIKCVDISPQVPLASQRPILLEKPDIVVATPSRLLAHIRAENIHLKDSLEMLVVDEADLVFSFGYEADVKELLSNFPKIYQAFMMSATLGQDVNTLKKLVLHNAVILKLEESQLPETSQLNQYQIKCEEGDKFALTAALLKLNLIRGKTIFFVNSVNRCYLLKLFLEQFGVRACILNSELPVNSRCHIVNQFNDGLYDYIIAADEAVAEASTPKSLSQQKSKPSRFRKRDKEYGVSRGIDFYNVSNVVNFDFPQNADAYIHRVGRTARADNPGTALSFVSIKDGDKLKEVEAVLLGEAGGQGDSVFKPYNFRMEEIEGFRYRSKDALQAVTRSAIQEARMKDIKQEIFNSSKLKSYFDDNPHDLQALRHDKPLHSVKTTKELKHVPDYIVPQALRKQTRNNKVQSAARSQRPAAGKSTTKGGRTFRKRMADPLKSFQFAGLSDTKKKKKQNK</sequence>
<dbReference type="GO" id="GO:0005524">
    <property type="term" value="F:ATP binding"/>
    <property type="evidence" value="ECO:0007669"/>
    <property type="project" value="UniProtKB-KW"/>
</dbReference>
<evidence type="ECO:0000256" key="13">
    <source>
        <dbReference type="PROSITE-ProRule" id="PRU00552"/>
    </source>
</evidence>
<evidence type="ECO:0000313" key="18">
    <source>
        <dbReference type="EMBL" id="CAG5127606.1"/>
    </source>
</evidence>
<keyword evidence="5" id="KW-0547">Nucleotide-binding</keyword>
<keyword evidence="6" id="KW-0378">Hydrolase</keyword>
<dbReference type="PROSITE" id="PS51195">
    <property type="entry name" value="Q_MOTIF"/>
    <property type="match status" value="1"/>
</dbReference>
<dbReference type="AlphaFoldDB" id="A0A8S3ZK45"/>
<evidence type="ECO:0000313" key="19">
    <source>
        <dbReference type="Proteomes" id="UP000678393"/>
    </source>
</evidence>
<evidence type="ECO:0000256" key="2">
    <source>
        <dbReference type="ARBA" id="ARBA00012552"/>
    </source>
</evidence>
<dbReference type="SUPFAM" id="SSF52540">
    <property type="entry name" value="P-loop containing nucleoside triphosphate hydrolases"/>
    <property type="match status" value="2"/>
</dbReference>
<dbReference type="OrthoDB" id="1191041at2759"/>
<dbReference type="GO" id="GO:0005829">
    <property type="term" value="C:cytosol"/>
    <property type="evidence" value="ECO:0007669"/>
    <property type="project" value="TreeGrafter"/>
</dbReference>
<feature type="region of interest" description="Disordered" evidence="14">
    <location>
        <begin position="494"/>
        <end position="550"/>
    </location>
</feature>
<evidence type="ECO:0000256" key="12">
    <source>
        <dbReference type="ARBA" id="ARBA00047984"/>
    </source>
</evidence>
<dbReference type="InterPro" id="IPR014014">
    <property type="entry name" value="RNA_helicase_DEAD_Q_motif"/>
</dbReference>
<dbReference type="Pfam" id="PF00270">
    <property type="entry name" value="DEAD"/>
    <property type="match status" value="1"/>
</dbReference>